<reference evidence="2" key="1">
    <citation type="submission" date="2021-02" db="EMBL/GenBank/DDBJ databases">
        <title>Psilocybe cubensis genome.</title>
        <authorList>
            <person name="Mckernan K.J."/>
            <person name="Crawford S."/>
            <person name="Trippe A."/>
            <person name="Kane L.T."/>
            <person name="Mclaughlin S."/>
        </authorList>
    </citation>
    <scope>NUCLEOTIDE SEQUENCE [LARGE SCALE GENOMIC DNA]</scope>
    <source>
        <strain evidence="2">MGC-MH-2018</strain>
    </source>
</reference>
<sequence>MQTSPLPKSIDMLLSSNVEPSEEEASKIQSLLVEPTRQLEELENNIRVLEIQLEDLKAKRTTTKETISRYRAVLSPIRRLPADVLREIFLHCLEKHRNPAMLASEAPMLLTRICSSWRSIAQSSPLLWAQIHIAFPNWIDFLVIEDSGDQSEHVPISQRRHLVTGKLFQLQFEAVVAWLSRSGTCPLSISIHYVASSIRSGYPAFPAENLNVISKLFKVLTDEADRWRHFELSIPKDAYDILVEALEGSPLPNNLVTLRVSFTPGGVEPSFSEPPNIIPSLRKISIDDIGHLTNGISRSRLQVLTFLSIHLQRLSTDVAAFVFKNCPSLIHVKFTILSWQQTPSETMPTIHLPELRTLYIGDDSPNLLSTRGFYDAFYAPKLSTLAFYSLSIGFYPSISPALTPNYPMTPISGLLQKSTRLHTLMLCVDNLSDKQLSEILHSASNITHLIYGKPTPPHRVSTFSPSEVPVLVDGYCETKWDFKSTFFETTGNIDSGSIPRTITPPLLPKLERIEFMESARVKALSNSTLLQFIINRMDPLPSGLISSLKEVKVNFNFHLKKKAEINVKESLIKLTQEMGISSNVHLSLTYSEYDYSPLRALGVYSEMWVHDRIDEDVSSPPI</sequence>
<dbReference type="InterPro" id="IPR032675">
    <property type="entry name" value="LRR_dom_sf"/>
</dbReference>
<organism evidence="2">
    <name type="scientific">Psilocybe cubensis</name>
    <name type="common">Psychedelic mushroom</name>
    <name type="synonym">Stropharia cubensis</name>
    <dbReference type="NCBI Taxonomy" id="181762"/>
    <lineage>
        <taxon>Eukaryota</taxon>
        <taxon>Fungi</taxon>
        <taxon>Dikarya</taxon>
        <taxon>Basidiomycota</taxon>
        <taxon>Agaricomycotina</taxon>
        <taxon>Agaricomycetes</taxon>
        <taxon>Agaricomycetidae</taxon>
        <taxon>Agaricales</taxon>
        <taxon>Agaricineae</taxon>
        <taxon>Strophariaceae</taxon>
        <taxon>Psilocybe</taxon>
    </lineage>
</organism>
<proteinExistence type="predicted"/>
<gene>
    <name evidence="2" type="ORF">JR316_001718</name>
</gene>
<dbReference type="SUPFAM" id="SSF52058">
    <property type="entry name" value="L domain-like"/>
    <property type="match status" value="1"/>
</dbReference>
<dbReference type="AlphaFoldDB" id="A0A8H8CNS0"/>
<dbReference type="OrthoDB" id="3365698at2759"/>
<dbReference type="EMBL" id="JAFIQS010000002">
    <property type="protein sequence ID" value="KAG5172221.1"/>
    <property type="molecule type" value="Genomic_DNA"/>
</dbReference>
<dbReference type="Gene3D" id="3.80.10.10">
    <property type="entry name" value="Ribonuclease Inhibitor"/>
    <property type="match status" value="1"/>
</dbReference>
<comment type="caution">
    <text evidence="2">The sequence shown here is derived from an EMBL/GenBank/DDBJ whole genome shotgun (WGS) entry which is preliminary data.</text>
</comment>
<feature type="coiled-coil region" evidence="1">
    <location>
        <begin position="32"/>
        <end position="66"/>
    </location>
</feature>
<evidence type="ECO:0000256" key="1">
    <source>
        <dbReference type="SAM" id="Coils"/>
    </source>
</evidence>
<evidence type="ECO:0000313" key="2">
    <source>
        <dbReference type="EMBL" id="KAG5172221.1"/>
    </source>
</evidence>
<accession>A0A8H8CNS0</accession>
<name>A0A8H8CNS0_PSICU</name>
<keyword evidence="1" id="KW-0175">Coiled coil</keyword>
<evidence type="ECO:0008006" key="3">
    <source>
        <dbReference type="Google" id="ProtNLM"/>
    </source>
</evidence>
<protein>
    <recommendedName>
        <fullName evidence="3">F-box domain-containing protein</fullName>
    </recommendedName>
</protein>